<accession>A0ABT8VI27</accession>
<reference evidence="1" key="1">
    <citation type="submission" date="2023-07" db="EMBL/GenBank/DDBJ databases">
        <authorList>
            <person name="Aktuganov G."/>
            <person name="Boyko T."/>
            <person name="Delegan Y."/>
            <person name="Galimzianova N."/>
            <person name="Gilvanova E."/>
            <person name="Korobov V."/>
            <person name="Kuzmina L."/>
            <person name="Melentiev A."/>
            <person name="Milman P."/>
            <person name="Ryabova A."/>
            <person name="Stupak E."/>
            <person name="Yasakov T."/>
            <person name="Zharikova N."/>
            <person name="Zhurenko E."/>
        </authorList>
    </citation>
    <scope>NUCLEOTIDE SEQUENCE</scope>
    <source>
        <strain evidence="1">IB-739</strain>
    </source>
</reference>
<proteinExistence type="predicted"/>
<gene>
    <name evidence="1" type="ORF">Q3C12_26885</name>
</gene>
<evidence type="ECO:0000313" key="2">
    <source>
        <dbReference type="Proteomes" id="UP001168883"/>
    </source>
</evidence>
<dbReference type="EMBL" id="JAUMKJ010000044">
    <property type="protein sequence ID" value="MDO3680642.1"/>
    <property type="molecule type" value="Genomic_DNA"/>
</dbReference>
<evidence type="ECO:0000313" key="1">
    <source>
        <dbReference type="EMBL" id="MDO3680642.1"/>
    </source>
</evidence>
<organism evidence="1 2">
    <name type="scientific">Paenibacillus ehimensis</name>
    <dbReference type="NCBI Taxonomy" id="79264"/>
    <lineage>
        <taxon>Bacteria</taxon>
        <taxon>Bacillati</taxon>
        <taxon>Bacillota</taxon>
        <taxon>Bacilli</taxon>
        <taxon>Bacillales</taxon>
        <taxon>Paenibacillaceae</taxon>
        <taxon>Paenibacillus</taxon>
    </lineage>
</organism>
<name>A0ABT8VI27_9BACL</name>
<protein>
    <submittedName>
        <fullName evidence="1">Uncharacterized protein</fullName>
    </submittedName>
</protein>
<dbReference type="RefSeq" id="WP_302880861.1">
    <property type="nucleotide sequence ID" value="NZ_JAUMKJ010000044.1"/>
</dbReference>
<comment type="caution">
    <text evidence="1">The sequence shown here is derived from an EMBL/GenBank/DDBJ whole genome shotgun (WGS) entry which is preliminary data.</text>
</comment>
<sequence length="91" mass="10237">MNFFSNQRRSLDDAIPQTPIVFATVAAVDESSRSLKLTIEPWGTETGWCRVLRFNDPVWPYKVDQEVLAAVVRGDHGDEQYVVLGLLDGVE</sequence>
<keyword evidence="2" id="KW-1185">Reference proteome</keyword>
<dbReference type="Proteomes" id="UP001168883">
    <property type="component" value="Unassembled WGS sequence"/>
</dbReference>